<accession>A0ABM7V5V6</accession>
<dbReference type="Pfam" id="PF00535">
    <property type="entry name" value="Glycos_transf_2"/>
    <property type="match status" value="1"/>
</dbReference>
<evidence type="ECO:0000313" key="3">
    <source>
        <dbReference type="Proteomes" id="UP001319867"/>
    </source>
</evidence>
<dbReference type="InterPro" id="IPR001173">
    <property type="entry name" value="Glyco_trans_2-like"/>
</dbReference>
<dbReference type="RefSeq" id="WP_229316345.1">
    <property type="nucleotide sequence ID" value="NZ_AP025184.1"/>
</dbReference>
<evidence type="ECO:0000313" key="2">
    <source>
        <dbReference type="EMBL" id="BDB54952.1"/>
    </source>
</evidence>
<sequence>MVDISIVIVNYKSWNDLKECLQSIVSINSNRFTMETIVVDNQSNDGRIEEFKTLFPSITFIENSGNNGFANGCNLGASIAKGNYFFFLNPDTIITEAAIFELWQTATTHPDFGIVCCTQINESNKKYNEIRFFPSLSYLFGPFRAFSKLIHKQRIQKHYDSKQSIILPDWATGAVIFMSRTWYEKVKGWTEKYWLYFEDVDLCKKVNQLGGKIALTRNVSILHKHGGASRINVKTKALTKTEVLISQHVYFNEHTVGMQNWGIQFLLVATNLIEKTLLAGIGLIFFFVPKLKVNVFIFKNILLYYGNAARKITWTSPRATDYLTK</sequence>
<organism evidence="2 3">
    <name type="scientific">Flavobacterium ammoniigenes</name>
    <dbReference type="NCBI Taxonomy" id="1751095"/>
    <lineage>
        <taxon>Bacteria</taxon>
        <taxon>Pseudomonadati</taxon>
        <taxon>Bacteroidota</taxon>
        <taxon>Flavobacteriia</taxon>
        <taxon>Flavobacteriales</taxon>
        <taxon>Flavobacteriaceae</taxon>
        <taxon>Flavobacterium</taxon>
    </lineage>
</organism>
<feature type="domain" description="Glycosyltransferase 2-like" evidence="1">
    <location>
        <begin position="5"/>
        <end position="140"/>
    </location>
</feature>
<evidence type="ECO:0000259" key="1">
    <source>
        <dbReference type="Pfam" id="PF00535"/>
    </source>
</evidence>
<gene>
    <name evidence="2" type="ORF">GENT5_12570</name>
</gene>
<dbReference type="PANTHER" id="PTHR43179:SF7">
    <property type="entry name" value="RHAMNOSYLTRANSFERASE WBBL"/>
    <property type="match status" value="1"/>
</dbReference>
<protein>
    <recommendedName>
        <fullName evidence="1">Glycosyltransferase 2-like domain-containing protein</fullName>
    </recommendedName>
</protein>
<reference evidence="2 3" key="1">
    <citation type="journal article" date="2022" name="Int. J. Syst. Evol. Microbiol.">
        <title>Flavobacterium ammonificans sp. nov. and Flavobacterium ammoniigenes sp. nov., ammonifying bacteria isolated from surface river water.</title>
        <authorList>
            <person name="Watanabe K."/>
            <person name="Kitamura T."/>
            <person name="Ogata Y."/>
            <person name="Shindo C."/>
            <person name="Suda W."/>
        </authorList>
    </citation>
    <scope>NUCLEOTIDE SEQUENCE [LARGE SCALE GENOMIC DNA]</scope>
    <source>
        <strain evidence="2 3">GENT5</strain>
    </source>
</reference>
<reference evidence="2 3" key="2">
    <citation type="journal article" date="2022" name="Microorganisms">
        <title>Complete Genome Sequences of Two Flavobacterium ammonificans Strains and a Flavobacterium ammoniigenes Strain of Ammonifying Bacterioplankton Isolated from Surface River Water.</title>
        <authorList>
            <person name="Suda W."/>
            <person name="Ogata Y."/>
            <person name="Shindo C."/>
            <person name="Watanabe K."/>
        </authorList>
    </citation>
    <scope>NUCLEOTIDE SEQUENCE [LARGE SCALE GENOMIC DNA]</scope>
    <source>
        <strain evidence="2 3">GENT5</strain>
    </source>
</reference>
<dbReference type="EMBL" id="AP025184">
    <property type="protein sequence ID" value="BDB54952.1"/>
    <property type="molecule type" value="Genomic_DNA"/>
</dbReference>
<name>A0ABM7V5V6_9FLAO</name>
<dbReference type="PANTHER" id="PTHR43179">
    <property type="entry name" value="RHAMNOSYLTRANSFERASE WBBL"/>
    <property type="match status" value="1"/>
</dbReference>
<keyword evidence="3" id="KW-1185">Reference proteome</keyword>
<dbReference type="SUPFAM" id="SSF53448">
    <property type="entry name" value="Nucleotide-diphospho-sugar transferases"/>
    <property type="match status" value="1"/>
</dbReference>
<proteinExistence type="predicted"/>
<dbReference type="InterPro" id="IPR029044">
    <property type="entry name" value="Nucleotide-diphossugar_trans"/>
</dbReference>
<dbReference type="Proteomes" id="UP001319867">
    <property type="component" value="Chromosome"/>
</dbReference>
<dbReference type="CDD" id="cd04186">
    <property type="entry name" value="GT_2_like_c"/>
    <property type="match status" value="1"/>
</dbReference>
<dbReference type="Gene3D" id="3.90.550.10">
    <property type="entry name" value="Spore Coat Polysaccharide Biosynthesis Protein SpsA, Chain A"/>
    <property type="match status" value="1"/>
</dbReference>